<evidence type="ECO:0000256" key="1">
    <source>
        <dbReference type="ARBA" id="ARBA00023015"/>
    </source>
</evidence>
<dbReference type="CDD" id="cd01392">
    <property type="entry name" value="HTH_LacI"/>
    <property type="match status" value="1"/>
</dbReference>
<feature type="domain" description="HTH lacI-type" evidence="4">
    <location>
        <begin position="1"/>
        <end position="53"/>
    </location>
</feature>
<dbReference type="InterPro" id="IPR046335">
    <property type="entry name" value="LacI/GalR-like_sensor"/>
</dbReference>
<organism evidence="5 6">
    <name type="scientific">Tessaracoccus antarcticus</name>
    <dbReference type="NCBI Taxonomy" id="2479848"/>
    <lineage>
        <taxon>Bacteria</taxon>
        <taxon>Bacillati</taxon>
        <taxon>Actinomycetota</taxon>
        <taxon>Actinomycetes</taxon>
        <taxon>Propionibacteriales</taxon>
        <taxon>Propionibacteriaceae</taxon>
        <taxon>Tessaracoccus</taxon>
    </lineage>
</organism>
<keyword evidence="1" id="KW-0805">Transcription regulation</keyword>
<sequence>MSDLAVRAGVSTATVSRVLGGKPGVRQATRDAVLTAMEELGYARDRQPPTRAGVVAILVPELSNPAFPAFAEEIDTLLFSAGHPNVVLASGAAGTSEVQHLETLAELSIAGMVSVSGTPADTLASNEPYQRLISAGVPSVFINGYADNLQGAFFSCSDAEAVTSSVAHLRSLGHTRIGLAVGQPKYLPTQRKIAAFRSLGFTPEDVASTIYTAEGGQLAASRLLDSGHTALVCGSDIMALGAIREARARGLGVPRDVSVVGFDDSPLMAFTDPALTTVRQPVRAMCEAAVSALLGAMHGTALDHTEMLFHPDLVIRSSTGPAS</sequence>
<dbReference type="PROSITE" id="PS50932">
    <property type="entry name" value="HTH_LACI_2"/>
    <property type="match status" value="1"/>
</dbReference>
<dbReference type="InterPro" id="IPR010982">
    <property type="entry name" value="Lambda_DNA-bd_dom_sf"/>
</dbReference>
<evidence type="ECO:0000256" key="3">
    <source>
        <dbReference type="ARBA" id="ARBA00023163"/>
    </source>
</evidence>
<dbReference type="PANTHER" id="PTHR30146:SF153">
    <property type="entry name" value="LACTOSE OPERON REPRESSOR"/>
    <property type="match status" value="1"/>
</dbReference>
<dbReference type="InterPro" id="IPR028082">
    <property type="entry name" value="Peripla_BP_I"/>
</dbReference>
<evidence type="ECO:0000259" key="4">
    <source>
        <dbReference type="PROSITE" id="PS50932"/>
    </source>
</evidence>
<dbReference type="SMART" id="SM00354">
    <property type="entry name" value="HTH_LACI"/>
    <property type="match status" value="1"/>
</dbReference>
<dbReference type="OrthoDB" id="189006at2"/>
<dbReference type="PANTHER" id="PTHR30146">
    <property type="entry name" value="LACI-RELATED TRANSCRIPTIONAL REPRESSOR"/>
    <property type="match status" value="1"/>
</dbReference>
<dbReference type="Gene3D" id="3.40.50.2300">
    <property type="match status" value="2"/>
</dbReference>
<dbReference type="SUPFAM" id="SSF53822">
    <property type="entry name" value="Periplasmic binding protein-like I"/>
    <property type="match status" value="1"/>
</dbReference>
<dbReference type="Pfam" id="PF13377">
    <property type="entry name" value="Peripla_BP_3"/>
    <property type="match status" value="1"/>
</dbReference>
<dbReference type="GO" id="GO:0000976">
    <property type="term" value="F:transcription cis-regulatory region binding"/>
    <property type="evidence" value="ECO:0007669"/>
    <property type="project" value="TreeGrafter"/>
</dbReference>
<reference evidence="5 6" key="1">
    <citation type="submission" date="2018-10" db="EMBL/GenBank/DDBJ databases">
        <title>Tessaracoccus antarcticuss sp. nov., isolated from sediment.</title>
        <authorList>
            <person name="Zhou L.Y."/>
            <person name="Du Z.J."/>
        </authorList>
    </citation>
    <scope>NUCLEOTIDE SEQUENCE [LARGE SCALE GENOMIC DNA]</scope>
    <source>
        <strain evidence="5 6">JDX10</strain>
    </source>
</reference>
<evidence type="ECO:0000256" key="2">
    <source>
        <dbReference type="ARBA" id="ARBA00023125"/>
    </source>
</evidence>
<dbReference type="Gene3D" id="1.10.260.40">
    <property type="entry name" value="lambda repressor-like DNA-binding domains"/>
    <property type="match status" value="1"/>
</dbReference>
<comment type="caution">
    <text evidence="5">The sequence shown here is derived from an EMBL/GenBank/DDBJ whole genome shotgun (WGS) entry which is preliminary data.</text>
</comment>
<dbReference type="EMBL" id="REFW01000002">
    <property type="protein sequence ID" value="RMB60334.1"/>
    <property type="molecule type" value="Genomic_DNA"/>
</dbReference>
<dbReference type="Pfam" id="PF00356">
    <property type="entry name" value="LacI"/>
    <property type="match status" value="1"/>
</dbReference>
<accession>A0A3M0G648</accession>
<keyword evidence="2 5" id="KW-0238">DNA-binding</keyword>
<dbReference type="PROSITE" id="PS00356">
    <property type="entry name" value="HTH_LACI_1"/>
    <property type="match status" value="1"/>
</dbReference>
<protein>
    <submittedName>
        <fullName evidence="5">LacI family DNA-binding transcriptional regulator</fullName>
    </submittedName>
</protein>
<evidence type="ECO:0000313" key="5">
    <source>
        <dbReference type="EMBL" id="RMB60334.1"/>
    </source>
</evidence>
<dbReference type="InterPro" id="IPR000843">
    <property type="entry name" value="HTH_LacI"/>
</dbReference>
<dbReference type="AlphaFoldDB" id="A0A3M0G648"/>
<dbReference type="GO" id="GO:0003700">
    <property type="term" value="F:DNA-binding transcription factor activity"/>
    <property type="evidence" value="ECO:0007669"/>
    <property type="project" value="TreeGrafter"/>
</dbReference>
<name>A0A3M0G648_9ACTN</name>
<gene>
    <name evidence="5" type="ORF">EAX62_10705</name>
</gene>
<dbReference type="Proteomes" id="UP000275256">
    <property type="component" value="Unassembled WGS sequence"/>
</dbReference>
<dbReference type="SUPFAM" id="SSF47413">
    <property type="entry name" value="lambda repressor-like DNA-binding domains"/>
    <property type="match status" value="1"/>
</dbReference>
<keyword evidence="3" id="KW-0804">Transcription</keyword>
<keyword evidence="6" id="KW-1185">Reference proteome</keyword>
<proteinExistence type="predicted"/>
<evidence type="ECO:0000313" key="6">
    <source>
        <dbReference type="Proteomes" id="UP000275256"/>
    </source>
</evidence>